<dbReference type="Proteomes" id="UP001243375">
    <property type="component" value="Unassembled WGS sequence"/>
</dbReference>
<comment type="caution">
    <text evidence="1">The sequence shown here is derived from an EMBL/GenBank/DDBJ whole genome shotgun (WGS) entry which is preliminary data.</text>
</comment>
<gene>
    <name evidence="1" type="ORF">QFC22_006022</name>
</gene>
<evidence type="ECO:0000313" key="1">
    <source>
        <dbReference type="EMBL" id="KAJ9113183.1"/>
    </source>
</evidence>
<sequence length="560" mass="61166">MSFSTSNQHPHLIDHGLPGSPTTGFDPEKANNTYGDDRGPLRRGSYASPTLVRTRSGTSGRHNKPYGNSKVEADTSSIIVDDESSALVQIEERTLTWQQTTALLLIEYVVLAILAFPYSFQILGMAGGMITTVIIGLSVLYTSHVLWRFCLVHPEVRDIADAAYVVAGKRRVAWYAAFIGLALNNLFIMGLHVNAAQTAINTVIQYEFCTVAWGVIFLVIMWAGSMIRGFKGTEIAAVVSAGTMFICYLLVVIGHGVQGTPNGYMPATATTPATSLEWTVWAPKGTTFVQGVNAVLNIAYTFIGQALIPSFVGDMRHPEDFPKALYISMAVEMALFSTCGAIVYSYAGTVLTTAPAYGSLIAKYGKPAAAMVLPTVVSRTGVAMRNVVFAHLVIVGILYSLVTSRAVFFQIFPEKSVHRQRHTVKGWAVWATIVSIGWVIAFVIAESISSLFDSWFGYILWAFCYFHLNRGKSFSDKRHLAEWILNVVMLVVGKPVLSLLSIKARVFTDTNLHKRASCNTGFFFFGAGTYASVQSIINSYATGNIKTAFSCNNSGFLFTR</sequence>
<reference evidence="1" key="1">
    <citation type="submission" date="2023-04" db="EMBL/GenBank/DDBJ databases">
        <title>Draft Genome sequencing of Naganishia species isolated from polar environments using Oxford Nanopore Technology.</title>
        <authorList>
            <person name="Leo P."/>
            <person name="Venkateswaran K."/>
        </authorList>
    </citation>
    <scope>NUCLEOTIDE SEQUENCE</scope>
    <source>
        <strain evidence="1">MNA-CCFEE 5425</strain>
    </source>
</reference>
<keyword evidence="2" id="KW-1185">Reference proteome</keyword>
<proteinExistence type="predicted"/>
<dbReference type="EMBL" id="JASBWU010000022">
    <property type="protein sequence ID" value="KAJ9113183.1"/>
    <property type="molecule type" value="Genomic_DNA"/>
</dbReference>
<accession>A0ACC2WN69</accession>
<name>A0ACC2WN69_9TREE</name>
<protein>
    <submittedName>
        <fullName evidence="1">Uncharacterized protein</fullName>
    </submittedName>
</protein>
<organism evidence="1 2">
    <name type="scientific">Naganishia vaughanmartiniae</name>
    <dbReference type="NCBI Taxonomy" id="1424756"/>
    <lineage>
        <taxon>Eukaryota</taxon>
        <taxon>Fungi</taxon>
        <taxon>Dikarya</taxon>
        <taxon>Basidiomycota</taxon>
        <taxon>Agaricomycotina</taxon>
        <taxon>Tremellomycetes</taxon>
        <taxon>Filobasidiales</taxon>
        <taxon>Filobasidiaceae</taxon>
        <taxon>Naganishia</taxon>
    </lineage>
</organism>
<evidence type="ECO:0000313" key="2">
    <source>
        <dbReference type="Proteomes" id="UP001243375"/>
    </source>
</evidence>